<dbReference type="Pfam" id="PF01435">
    <property type="entry name" value="Peptidase_M48"/>
    <property type="match status" value="1"/>
</dbReference>
<evidence type="ECO:0000313" key="13">
    <source>
        <dbReference type="EMBL" id="GIF91146.1"/>
    </source>
</evidence>
<dbReference type="GO" id="GO:0004222">
    <property type="term" value="F:metalloendopeptidase activity"/>
    <property type="evidence" value="ECO:0007669"/>
    <property type="project" value="InterPro"/>
</dbReference>
<feature type="transmembrane region" description="Helical" evidence="11">
    <location>
        <begin position="346"/>
        <end position="365"/>
    </location>
</feature>
<reference evidence="13 14" key="1">
    <citation type="submission" date="2021-01" db="EMBL/GenBank/DDBJ databases">
        <title>Whole genome shotgun sequence of Catellatospora chokoriensis NBRC 107358.</title>
        <authorList>
            <person name="Komaki H."/>
            <person name="Tamura T."/>
        </authorList>
    </citation>
    <scope>NUCLEOTIDE SEQUENCE [LARGE SCALE GENOMIC DNA]</scope>
    <source>
        <strain evidence="13 14">NBRC 107358</strain>
    </source>
</reference>
<dbReference type="Gene3D" id="3.30.2010.10">
    <property type="entry name" value="Metalloproteases ('zincins'), catalytic domain"/>
    <property type="match status" value="1"/>
</dbReference>
<evidence type="ECO:0000259" key="12">
    <source>
        <dbReference type="Pfam" id="PF01435"/>
    </source>
</evidence>
<keyword evidence="7" id="KW-0862">Zinc</keyword>
<keyword evidence="5" id="KW-0479">Metal-binding</keyword>
<keyword evidence="6" id="KW-0378">Hydrolase</keyword>
<feature type="transmembrane region" description="Helical" evidence="11">
    <location>
        <begin position="564"/>
        <end position="586"/>
    </location>
</feature>
<evidence type="ECO:0000256" key="2">
    <source>
        <dbReference type="ARBA" id="ARBA00022475"/>
    </source>
</evidence>
<accession>A0A8J3JU69</accession>
<feature type="transmembrane region" description="Helical" evidence="11">
    <location>
        <begin position="644"/>
        <end position="671"/>
    </location>
</feature>
<dbReference type="Proteomes" id="UP000619293">
    <property type="component" value="Unassembled WGS sequence"/>
</dbReference>
<comment type="cofactor">
    <cofactor evidence="1">
        <name>Zn(2+)</name>
        <dbReference type="ChEBI" id="CHEBI:29105"/>
    </cofactor>
</comment>
<feature type="transmembrane region" description="Helical" evidence="11">
    <location>
        <begin position="12"/>
        <end position="33"/>
    </location>
</feature>
<feature type="transmembrane region" description="Helical" evidence="11">
    <location>
        <begin position="529"/>
        <end position="552"/>
    </location>
</feature>
<evidence type="ECO:0000256" key="7">
    <source>
        <dbReference type="ARBA" id="ARBA00022833"/>
    </source>
</evidence>
<dbReference type="GO" id="GO:0006508">
    <property type="term" value="P:proteolysis"/>
    <property type="evidence" value="ECO:0007669"/>
    <property type="project" value="UniProtKB-KW"/>
</dbReference>
<keyword evidence="8 11" id="KW-1133">Transmembrane helix</keyword>
<evidence type="ECO:0000256" key="9">
    <source>
        <dbReference type="ARBA" id="ARBA00023049"/>
    </source>
</evidence>
<evidence type="ECO:0000256" key="1">
    <source>
        <dbReference type="ARBA" id="ARBA00001947"/>
    </source>
</evidence>
<name>A0A8J3JU69_9ACTN</name>
<evidence type="ECO:0000256" key="8">
    <source>
        <dbReference type="ARBA" id="ARBA00022989"/>
    </source>
</evidence>
<keyword evidence="10 11" id="KW-0472">Membrane</keyword>
<dbReference type="AlphaFoldDB" id="A0A8J3JU69"/>
<proteinExistence type="predicted"/>
<feature type="transmembrane region" description="Helical" evidence="11">
    <location>
        <begin position="493"/>
        <end position="517"/>
    </location>
</feature>
<organism evidence="13 14">
    <name type="scientific">Catellatospora chokoriensis</name>
    <dbReference type="NCBI Taxonomy" id="310353"/>
    <lineage>
        <taxon>Bacteria</taxon>
        <taxon>Bacillati</taxon>
        <taxon>Actinomycetota</taxon>
        <taxon>Actinomycetes</taxon>
        <taxon>Micromonosporales</taxon>
        <taxon>Micromonosporaceae</taxon>
        <taxon>Catellatospora</taxon>
    </lineage>
</organism>
<dbReference type="GO" id="GO:0046872">
    <property type="term" value="F:metal ion binding"/>
    <property type="evidence" value="ECO:0007669"/>
    <property type="project" value="UniProtKB-KW"/>
</dbReference>
<evidence type="ECO:0000256" key="3">
    <source>
        <dbReference type="ARBA" id="ARBA00022670"/>
    </source>
</evidence>
<feature type="transmembrane region" description="Helical" evidence="11">
    <location>
        <begin position="200"/>
        <end position="221"/>
    </location>
</feature>
<feature type="transmembrane region" description="Helical" evidence="11">
    <location>
        <begin position="456"/>
        <end position="481"/>
    </location>
</feature>
<evidence type="ECO:0000313" key="14">
    <source>
        <dbReference type="Proteomes" id="UP000619293"/>
    </source>
</evidence>
<feature type="transmembrane region" description="Helical" evidence="11">
    <location>
        <begin position="88"/>
        <end position="110"/>
    </location>
</feature>
<dbReference type="InterPro" id="IPR050083">
    <property type="entry name" value="HtpX_protease"/>
</dbReference>
<feature type="transmembrane region" description="Helical" evidence="11">
    <location>
        <begin position="306"/>
        <end position="326"/>
    </location>
</feature>
<dbReference type="EMBL" id="BONG01000029">
    <property type="protein sequence ID" value="GIF91146.1"/>
    <property type="molecule type" value="Genomic_DNA"/>
</dbReference>
<dbReference type="RefSeq" id="WP_239120713.1">
    <property type="nucleotide sequence ID" value="NZ_BAAALB010000008.1"/>
</dbReference>
<feature type="transmembrane region" description="Helical" evidence="11">
    <location>
        <begin position="409"/>
        <end position="435"/>
    </location>
</feature>
<sequence>MRPDPFALPSATGARFALLMLSTVVGSVLVYLWPAGMAGGRFRGPLAVDRVGCVNDARRSVPAVDETVLTERFGDCVNEAYLSAVGRVALMVALLLAVAVAAYLATPWLVRRGPVVPLAALGGAPAADRIREVLAEAGQPVRVDVATLRPTTGARAYGRLGRYRLLLDAGLLARGARDPRALRGVLFHELAHVRNRDIDITYLTLALWWAFLLAAALPALLYAIVEPKMITEVWWRVGLFLLVLWLARTAVLRAREYYADARATAATGDPESLEAALAGRPRRWWRLVSNHPDGPDRVAALRGEPVLFRVGAGEALGAGLLLGYAYPLLSFLLGNVLPGTTFVRDWVVGLVLGACAAAALAGSAWRAVQHALAEQADRAPATWRAALALTAGVLAGQVAVPAMPEVGSWAMVAGAEPLFGAVTALALLVLCQVYLRWVVLSAYSRLRSTPRPGRSAAFGVTASAAVFGLWASTWFMALAMLSSSYPTWPTLGIAVGTAVLNPVLAACVAWGCLYPLAGLLRTTRGTWRAWLTGVALIVAGFPAVLLPLHAYLTGLLRDGQWWTAFLVLGAGSAAATAACGLVLGLWRGGRRRVGEAAVLAGAAALTAAPLLVVEQLAHLAVLGCPAGVLPQCLSRVPTPQLNGFGGAILALASVTTALAALGAAAGALVVHRRTRTDEPCRRHPALVAVALLPALLSVATLVWTGTGTFVASTDSFTRLDDAQVAELDRYAAAIRPGSITRPTACAYSANLSYGVGLTELNTVWLSRLSTGAVTAASSDDAVLRALGGEAMRALRAMDLPRNHRANRAIGDYCVIVAAAERVYETRRGKSAAS</sequence>
<evidence type="ECO:0000256" key="6">
    <source>
        <dbReference type="ARBA" id="ARBA00022801"/>
    </source>
</evidence>
<keyword evidence="4 11" id="KW-0812">Transmembrane</keyword>
<evidence type="ECO:0000256" key="4">
    <source>
        <dbReference type="ARBA" id="ARBA00022692"/>
    </source>
</evidence>
<evidence type="ECO:0000256" key="11">
    <source>
        <dbReference type="SAM" id="Phobius"/>
    </source>
</evidence>
<gene>
    <name evidence="13" type="ORF">Cch02nite_45900</name>
</gene>
<evidence type="ECO:0000256" key="5">
    <source>
        <dbReference type="ARBA" id="ARBA00022723"/>
    </source>
</evidence>
<comment type="caution">
    <text evidence="13">The sequence shown here is derived from an EMBL/GenBank/DDBJ whole genome shotgun (WGS) entry which is preliminary data.</text>
</comment>
<keyword evidence="3" id="KW-0645">Protease</keyword>
<keyword evidence="9" id="KW-0482">Metalloprotease</keyword>
<feature type="domain" description="Peptidase M48" evidence="12">
    <location>
        <begin position="130"/>
        <end position="303"/>
    </location>
</feature>
<evidence type="ECO:0000256" key="10">
    <source>
        <dbReference type="ARBA" id="ARBA00023136"/>
    </source>
</evidence>
<dbReference type="PANTHER" id="PTHR43221:SF2">
    <property type="entry name" value="PROTEASE HTPX HOMOLOG"/>
    <property type="match status" value="1"/>
</dbReference>
<feature type="transmembrane region" description="Helical" evidence="11">
    <location>
        <begin position="593"/>
        <end position="612"/>
    </location>
</feature>
<keyword evidence="14" id="KW-1185">Reference proteome</keyword>
<dbReference type="PANTHER" id="PTHR43221">
    <property type="entry name" value="PROTEASE HTPX"/>
    <property type="match status" value="1"/>
</dbReference>
<protein>
    <recommendedName>
        <fullName evidence="12">Peptidase M48 domain-containing protein</fullName>
    </recommendedName>
</protein>
<keyword evidence="2" id="KW-1003">Cell membrane</keyword>
<feature type="transmembrane region" description="Helical" evidence="11">
    <location>
        <begin position="233"/>
        <end position="252"/>
    </location>
</feature>
<dbReference type="InterPro" id="IPR001915">
    <property type="entry name" value="Peptidase_M48"/>
</dbReference>
<feature type="transmembrane region" description="Helical" evidence="11">
    <location>
        <begin position="385"/>
        <end position="403"/>
    </location>
</feature>
<feature type="transmembrane region" description="Helical" evidence="11">
    <location>
        <begin position="683"/>
        <end position="703"/>
    </location>
</feature>